<comment type="caution">
    <text evidence="10">The sequence shown here is derived from an EMBL/GenBank/DDBJ whole genome shotgun (WGS) entry which is preliminary data.</text>
</comment>
<dbReference type="EMBL" id="VFOV01000001">
    <property type="protein sequence ID" value="TQL68716.1"/>
    <property type="molecule type" value="Genomic_DNA"/>
</dbReference>
<keyword evidence="3 8" id="KW-0547">Nucleotide-binding</keyword>
<protein>
    <recommendedName>
        <fullName evidence="8">Cytidylate kinase</fullName>
        <shortName evidence="8">CK</shortName>
        <ecNumber evidence="8">2.7.4.25</ecNumber>
    </recommendedName>
    <alternativeName>
        <fullName evidence="8">Cytidine monophosphate kinase</fullName>
        <shortName evidence="8">CMP kinase</shortName>
    </alternativeName>
</protein>
<evidence type="ECO:0000313" key="11">
    <source>
        <dbReference type="Proteomes" id="UP000320209"/>
    </source>
</evidence>
<dbReference type="InterPro" id="IPR027417">
    <property type="entry name" value="P-loop_NTPase"/>
</dbReference>
<feature type="domain" description="Cytidylate kinase" evidence="9">
    <location>
        <begin position="15"/>
        <end position="227"/>
    </location>
</feature>
<evidence type="ECO:0000256" key="6">
    <source>
        <dbReference type="ARBA" id="ARBA00047615"/>
    </source>
</evidence>
<keyword evidence="8" id="KW-0963">Cytoplasm</keyword>
<dbReference type="OrthoDB" id="9807434at2"/>
<evidence type="ECO:0000259" key="9">
    <source>
        <dbReference type="Pfam" id="PF02224"/>
    </source>
</evidence>
<evidence type="ECO:0000256" key="7">
    <source>
        <dbReference type="ARBA" id="ARBA00048478"/>
    </source>
</evidence>
<name>A0A543A898_9ACTN</name>
<dbReference type="SUPFAM" id="SSF52540">
    <property type="entry name" value="P-loop containing nucleoside triphosphate hydrolases"/>
    <property type="match status" value="1"/>
</dbReference>
<accession>A0A543A898</accession>
<dbReference type="GO" id="GO:0006220">
    <property type="term" value="P:pyrimidine nucleotide metabolic process"/>
    <property type="evidence" value="ECO:0007669"/>
    <property type="project" value="UniProtKB-UniRule"/>
</dbReference>
<sequence length="239" mass="24441">MSSNNSTLDPASIVIAVDGTSGSGKSSTSRGVADRLGMRYLDTGAMYRAMSWWMLSNGVDVHDTDAVAAAAGKPVITSGTDPLGPTIALDGADVSVEIRSDKVNGAVSPVATVPEVRARLVSLQQEEIARALAAGTGIVVEGRDIGTAVWPQAAVKLYVTADPAARAARRAAEEGGTDADAVRVSLESRDKIDSTKGGAAVPEGATHLDTTPYTLEEVIAQVIEIVQTAAGATPDKAGE</sequence>
<evidence type="ECO:0000313" key="10">
    <source>
        <dbReference type="EMBL" id="TQL68716.1"/>
    </source>
</evidence>
<evidence type="ECO:0000256" key="2">
    <source>
        <dbReference type="ARBA" id="ARBA00022679"/>
    </source>
</evidence>
<dbReference type="InterPro" id="IPR003136">
    <property type="entry name" value="Cytidylate_kin"/>
</dbReference>
<dbReference type="InterPro" id="IPR011994">
    <property type="entry name" value="Cytidylate_kinase_dom"/>
</dbReference>
<evidence type="ECO:0000256" key="5">
    <source>
        <dbReference type="ARBA" id="ARBA00022840"/>
    </source>
</evidence>
<dbReference type="HAMAP" id="MF_00238">
    <property type="entry name" value="Cytidyl_kinase_type1"/>
    <property type="match status" value="1"/>
</dbReference>
<keyword evidence="4 8" id="KW-0418">Kinase</keyword>
<keyword evidence="2 8" id="KW-0808">Transferase</keyword>
<dbReference type="GO" id="GO:0036430">
    <property type="term" value="F:CMP kinase activity"/>
    <property type="evidence" value="ECO:0007669"/>
    <property type="project" value="RHEA"/>
</dbReference>
<evidence type="ECO:0000256" key="3">
    <source>
        <dbReference type="ARBA" id="ARBA00022741"/>
    </source>
</evidence>
<keyword evidence="5 8" id="KW-0067">ATP-binding</keyword>
<comment type="catalytic activity">
    <reaction evidence="6 8">
        <text>dCMP + ATP = dCDP + ADP</text>
        <dbReference type="Rhea" id="RHEA:25094"/>
        <dbReference type="ChEBI" id="CHEBI:30616"/>
        <dbReference type="ChEBI" id="CHEBI:57566"/>
        <dbReference type="ChEBI" id="CHEBI:58593"/>
        <dbReference type="ChEBI" id="CHEBI:456216"/>
        <dbReference type="EC" id="2.7.4.25"/>
    </reaction>
</comment>
<dbReference type="GO" id="GO:0036431">
    <property type="term" value="F:dCMP kinase activity"/>
    <property type="evidence" value="ECO:0007669"/>
    <property type="project" value="InterPro"/>
</dbReference>
<dbReference type="Proteomes" id="UP000320209">
    <property type="component" value="Unassembled WGS sequence"/>
</dbReference>
<evidence type="ECO:0000256" key="1">
    <source>
        <dbReference type="ARBA" id="ARBA00009427"/>
    </source>
</evidence>
<comment type="catalytic activity">
    <reaction evidence="7 8">
        <text>CMP + ATP = CDP + ADP</text>
        <dbReference type="Rhea" id="RHEA:11600"/>
        <dbReference type="ChEBI" id="CHEBI:30616"/>
        <dbReference type="ChEBI" id="CHEBI:58069"/>
        <dbReference type="ChEBI" id="CHEBI:60377"/>
        <dbReference type="ChEBI" id="CHEBI:456216"/>
        <dbReference type="EC" id="2.7.4.25"/>
    </reaction>
</comment>
<dbReference type="GO" id="GO:0005524">
    <property type="term" value="F:ATP binding"/>
    <property type="evidence" value="ECO:0007669"/>
    <property type="project" value="UniProtKB-UniRule"/>
</dbReference>
<comment type="subcellular location">
    <subcellularLocation>
        <location evidence="8">Cytoplasm</location>
    </subcellularLocation>
</comment>
<reference evidence="10 11" key="1">
    <citation type="submission" date="2019-06" db="EMBL/GenBank/DDBJ databases">
        <title>Sequencing the genomes of 1000 actinobacteria strains.</title>
        <authorList>
            <person name="Klenk H.-P."/>
        </authorList>
    </citation>
    <scope>NUCLEOTIDE SEQUENCE [LARGE SCALE GENOMIC DNA]</scope>
    <source>
        <strain evidence="10 11">DSM 25218</strain>
    </source>
</reference>
<dbReference type="EC" id="2.7.4.25" evidence="8"/>
<evidence type="ECO:0000256" key="8">
    <source>
        <dbReference type="HAMAP-Rule" id="MF_00238"/>
    </source>
</evidence>
<keyword evidence="11" id="KW-1185">Reference proteome</keyword>
<dbReference type="AlphaFoldDB" id="A0A543A898"/>
<comment type="similarity">
    <text evidence="1 8">Belongs to the cytidylate kinase family. Type 1 subfamily.</text>
</comment>
<feature type="binding site" evidence="8">
    <location>
        <begin position="19"/>
        <end position="27"/>
    </location>
    <ligand>
        <name>ATP</name>
        <dbReference type="ChEBI" id="CHEBI:30616"/>
    </ligand>
</feature>
<dbReference type="RefSeq" id="WP_141780673.1">
    <property type="nucleotide sequence ID" value="NZ_VFOV01000001.1"/>
</dbReference>
<dbReference type="NCBIfam" id="TIGR00017">
    <property type="entry name" value="cmk"/>
    <property type="match status" value="1"/>
</dbReference>
<evidence type="ECO:0000256" key="4">
    <source>
        <dbReference type="ARBA" id="ARBA00022777"/>
    </source>
</evidence>
<proteinExistence type="inferred from homology"/>
<dbReference type="Gene3D" id="3.40.50.300">
    <property type="entry name" value="P-loop containing nucleotide triphosphate hydrolases"/>
    <property type="match status" value="1"/>
</dbReference>
<organism evidence="10 11">
    <name type="scientific">Nocardioides albertanoniae</name>
    <dbReference type="NCBI Taxonomy" id="1175486"/>
    <lineage>
        <taxon>Bacteria</taxon>
        <taxon>Bacillati</taxon>
        <taxon>Actinomycetota</taxon>
        <taxon>Actinomycetes</taxon>
        <taxon>Propionibacteriales</taxon>
        <taxon>Nocardioidaceae</taxon>
        <taxon>Nocardioides</taxon>
    </lineage>
</organism>
<dbReference type="Pfam" id="PF02224">
    <property type="entry name" value="Cytidylate_kin"/>
    <property type="match status" value="1"/>
</dbReference>
<gene>
    <name evidence="8" type="primary">cmk</name>
    <name evidence="10" type="ORF">FB381_2613</name>
</gene>
<dbReference type="GO" id="GO:0005737">
    <property type="term" value="C:cytoplasm"/>
    <property type="evidence" value="ECO:0007669"/>
    <property type="project" value="UniProtKB-SubCell"/>
</dbReference>